<protein>
    <recommendedName>
        <fullName evidence="13">Methionine--tRNA ligase</fullName>
        <ecNumber evidence="13">6.1.1.10</ecNumber>
    </recommendedName>
    <alternativeName>
        <fullName evidence="13">Methionyl-tRNA synthetase</fullName>
        <shortName evidence="13">MetRS</shortName>
    </alternativeName>
</protein>
<evidence type="ECO:0000256" key="11">
    <source>
        <dbReference type="ARBA" id="ARBA00023146"/>
    </source>
</evidence>
<keyword evidence="10 13" id="KW-0648">Protein biosynthesis</keyword>
<evidence type="ECO:0000256" key="6">
    <source>
        <dbReference type="ARBA" id="ARBA00022598"/>
    </source>
</evidence>
<evidence type="ECO:0000256" key="3">
    <source>
        <dbReference type="ARBA" id="ARBA00011738"/>
    </source>
</evidence>
<dbReference type="Gene3D" id="2.170.220.10">
    <property type="match status" value="1"/>
</dbReference>
<keyword evidence="9 13" id="KW-0694">RNA-binding</keyword>
<dbReference type="Proteomes" id="UP001056500">
    <property type="component" value="Chromosome"/>
</dbReference>
<dbReference type="InterPro" id="IPR001412">
    <property type="entry name" value="aa-tRNA-synth_I_CS"/>
</dbReference>
<evidence type="ECO:0000313" key="18">
    <source>
        <dbReference type="Proteomes" id="UP001056500"/>
    </source>
</evidence>
<evidence type="ECO:0000256" key="12">
    <source>
        <dbReference type="ARBA" id="ARBA00047364"/>
    </source>
</evidence>
<feature type="domain" description="TRNA-binding" evidence="16">
    <location>
        <begin position="577"/>
        <end position="677"/>
    </location>
</feature>
<keyword evidence="7 13" id="KW-0547">Nucleotide-binding</keyword>
<evidence type="ECO:0000259" key="16">
    <source>
        <dbReference type="PROSITE" id="PS50886"/>
    </source>
</evidence>
<feature type="binding site" evidence="13">
    <location>
        <position position="127"/>
    </location>
    <ligand>
        <name>Zn(2+)</name>
        <dbReference type="ChEBI" id="CHEBI:29105"/>
    </ligand>
</feature>
<evidence type="ECO:0000256" key="8">
    <source>
        <dbReference type="ARBA" id="ARBA00022840"/>
    </source>
</evidence>
<dbReference type="InterPro" id="IPR033911">
    <property type="entry name" value="MetRS_core"/>
</dbReference>
<evidence type="ECO:0000256" key="2">
    <source>
        <dbReference type="ARBA" id="ARBA00004496"/>
    </source>
</evidence>
<dbReference type="InterPro" id="IPR023457">
    <property type="entry name" value="Met-tRNA_synth_2"/>
</dbReference>
<dbReference type="NCBIfam" id="TIGR00398">
    <property type="entry name" value="metG"/>
    <property type="match status" value="1"/>
</dbReference>
<sequence length="677" mass="77194">MKPTYYITTPIYYPSNKLHIGNAYTTIAADTMARYKRLRGYDVFYLTGTDEHGQKLQERAAEDGKQPLEFIDPVVDWIRDLWEKLDISYDDFIRTTQPRHKVIVQKIFQRLLDQGDIYLGEYEGYYCVPDEAFWTETQCKTDKGYFCPDCGREVKKVKEQNYFFRLSKYQDRLLQHIEANPEFIQPETRRNEMINNFLKPGLQDLSVSRSTFDWGVKVPSDPGHVIYVWIDALANYITALGYLSEDDSKYQRYWPADVHLVGKDILRFHTIYWPILLMALDLPLPKKVFGHGWLLMPDGKMSKSKGNVIDPKLLIDRYGSDSVRYFLLREIQFGQDGVFTPESFIQRLNYDLANDIGNLLSRTTTMIEKYFDGAVPAPADKGEPDDSLIELATKTKALVEEHLDEMRFSNALAHIWELVGRTNKYIDETMPWNLAKSEETKGRLATVMYNLMESIRISSILIQPFMTKTPAKIWDQLGILDRPETYTWESAGVWGGLPAGSQVNRKELLFPRLDVEAELAFIDDSTAEARRQAEENKKKQEALKGEASVNETKNEAAAKAEAAEKPADSKEEIGIDDFGKVELRVAQVVECAKHPNADKLLILQLNLGYEKRQVVSGIAKYYTPEEMVGKKVILVANLKPVKLRGELSQGMILAASAGDQLTLATVDPSMPNGAIVK</sequence>
<dbReference type="InterPro" id="IPR015413">
    <property type="entry name" value="Methionyl/Leucyl_tRNA_Synth"/>
</dbReference>
<dbReference type="EC" id="6.1.1.10" evidence="13"/>
<comment type="catalytic activity">
    <reaction evidence="12 13">
        <text>tRNA(Met) + L-methionine + ATP = L-methionyl-tRNA(Met) + AMP + diphosphate</text>
        <dbReference type="Rhea" id="RHEA:13481"/>
        <dbReference type="Rhea" id="RHEA-COMP:9667"/>
        <dbReference type="Rhea" id="RHEA-COMP:9698"/>
        <dbReference type="ChEBI" id="CHEBI:30616"/>
        <dbReference type="ChEBI" id="CHEBI:33019"/>
        <dbReference type="ChEBI" id="CHEBI:57844"/>
        <dbReference type="ChEBI" id="CHEBI:78442"/>
        <dbReference type="ChEBI" id="CHEBI:78530"/>
        <dbReference type="ChEBI" id="CHEBI:456215"/>
        <dbReference type="EC" id="6.1.1.10"/>
    </reaction>
</comment>
<comment type="subcellular location">
    <subcellularLocation>
        <location evidence="2 13">Cytoplasm</location>
    </subcellularLocation>
</comment>
<evidence type="ECO:0000256" key="10">
    <source>
        <dbReference type="ARBA" id="ARBA00022917"/>
    </source>
</evidence>
<dbReference type="HAMAP" id="MF_01228">
    <property type="entry name" value="Met_tRNA_synth_type2"/>
    <property type="match status" value="1"/>
</dbReference>
<comment type="function">
    <text evidence="1 13">Is required not only for elongation of protein synthesis but also for the initiation of all mRNA translation through initiator tRNA(fMet) aminoacylation.</text>
</comment>
<keyword evidence="18" id="KW-1185">Reference proteome</keyword>
<dbReference type="Pfam" id="PF01588">
    <property type="entry name" value="tRNA_bind"/>
    <property type="match status" value="1"/>
</dbReference>
<keyword evidence="6 13" id="KW-0436">Ligase</keyword>
<comment type="caution">
    <text evidence="13">Lacks conserved residue(s) required for the propagation of feature annotation.</text>
</comment>
<dbReference type="SUPFAM" id="SSF50249">
    <property type="entry name" value="Nucleic acid-binding proteins"/>
    <property type="match status" value="1"/>
</dbReference>
<dbReference type="CDD" id="cd00814">
    <property type="entry name" value="MetRS_core"/>
    <property type="match status" value="1"/>
</dbReference>
<dbReference type="PANTHER" id="PTHR43326">
    <property type="entry name" value="METHIONYL-TRNA SYNTHETASE"/>
    <property type="match status" value="1"/>
</dbReference>
<dbReference type="InterPro" id="IPR002547">
    <property type="entry name" value="tRNA-bd_dom"/>
</dbReference>
<name>A0ABY4WJ58_9BACL</name>
<evidence type="ECO:0000256" key="1">
    <source>
        <dbReference type="ARBA" id="ARBA00003314"/>
    </source>
</evidence>
<dbReference type="Pfam" id="PF09334">
    <property type="entry name" value="tRNA-synt_1g"/>
    <property type="match status" value="1"/>
</dbReference>
<dbReference type="Gene3D" id="1.10.730.10">
    <property type="entry name" value="Isoleucyl-tRNA Synthetase, Domain 1"/>
    <property type="match status" value="1"/>
</dbReference>
<evidence type="ECO:0000256" key="5">
    <source>
        <dbReference type="ARBA" id="ARBA00022555"/>
    </source>
</evidence>
<comment type="similarity">
    <text evidence="14">Belongs to the class-I aminoacyl-tRNA synthetase family.</text>
</comment>
<feature type="short sequence motif" description="'KMSKS' region" evidence="13">
    <location>
        <begin position="300"/>
        <end position="304"/>
    </location>
</feature>
<feature type="region of interest" description="Disordered" evidence="15">
    <location>
        <begin position="531"/>
        <end position="568"/>
    </location>
</feature>
<keyword evidence="4 13" id="KW-0963">Cytoplasm</keyword>
<dbReference type="SUPFAM" id="SSF52374">
    <property type="entry name" value="Nucleotidylyl transferase"/>
    <property type="match status" value="1"/>
</dbReference>
<feature type="compositionally biased region" description="Basic and acidic residues" evidence="15">
    <location>
        <begin position="552"/>
        <end position="568"/>
    </location>
</feature>
<organism evidence="17 18">
    <name type="scientific">Brevibacillus ruminantium</name>
    <dbReference type="NCBI Taxonomy" id="2950604"/>
    <lineage>
        <taxon>Bacteria</taxon>
        <taxon>Bacillati</taxon>
        <taxon>Bacillota</taxon>
        <taxon>Bacilli</taxon>
        <taxon>Bacillales</taxon>
        <taxon>Paenibacillaceae</taxon>
        <taxon>Brevibacillus</taxon>
    </lineage>
</organism>
<dbReference type="CDD" id="cd02800">
    <property type="entry name" value="tRNA_bind_EcMetRS_like"/>
    <property type="match status" value="1"/>
</dbReference>
<dbReference type="PROSITE" id="PS50886">
    <property type="entry name" value="TRBD"/>
    <property type="match status" value="1"/>
</dbReference>
<keyword evidence="5 13" id="KW-0820">tRNA-binding</keyword>
<feature type="short sequence motif" description="'HIGH' region" evidence="13">
    <location>
        <begin position="12"/>
        <end position="22"/>
    </location>
</feature>
<evidence type="ECO:0000256" key="7">
    <source>
        <dbReference type="ARBA" id="ARBA00022741"/>
    </source>
</evidence>
<dbReference type="CDD" id="cd07957">
    <property type="entry name" value="Anticodon_Ia_Met"/>
    <property type="match status" value="1"/>
</dbReference>
<feature type="binding site" evidence="13">
    <location>
        <position position="150"/>
    </location>
    <ligand>
        <name>Zn(2+)</name>
        <dbReference type="ChEBI" id="CHEBI:29105"/>
    </ligand>
</feature>
<dbReference type="Gene3D" id="3.40.50.620">
    <property type="entry name" value="HUPs"/>
    <property type="match status" value="1"/>
</dbReference>
<gene>
    <name evidence="13 17" type="primary">metG</name>
    <name evidence="17" type="ORF">NDK47_00595</name>
</gene>
<dbReference type="SUPFAM" id="SSF47323">
    <property type="entry name" value="Anticodon-binding domain of a subclass of class I aminoacyl-tRNA synthetases"/>
    <property type="match status" value="1"/>
</dbReference>
<evidence type="ECO:0000256" key="13">
    <source>
        <dbReference type="HAMAP-Rule" id="MF_01228"/>
    </source>
</evidence>
<dbReference type="InterPro" id="IPR014729">
    <property type="entry name" value="Rossmann-like_a/b/a_fold"/>
</dbReference>
<evidence type="ECO:0000256" key="4">
    <source>
        <dbReference type="ARBA" id="ARBA00022490"/>
    </source>
</evidence>
<dbReference type="InterPro" id="IPR014758">
    <property type="entry name" value="Met-tRNA_synth"/>
</dbReference>
<dbReference type="EMBL" id="CP098755">
    <property type="protein sequence ID" value="USG65890.1"/>
    <property type="molecule type" value="Genomic_DNA"/>
</dbReference>
<keyword evidence="11 13" id="KW-0030">Aminoacyl-tRNA synthetase</keyword>
<feature type="compositionally biased region" description="Basic and acidic residues" evidence="15">
    <location>
        <begin position="531"/>
        <end position="544"/>
    </location>
</feature>
<evidence type="ECO:0000256" key="15">
    <source>
        <dbReference type="SAM" id="MobiDB-lite"/>
    </source>
</evidence>
<dbReference type="InterPro" id="IPR012340">
    <property type="entry name" value="NA-bd_OB-fold"/>
</dbReference>
<dbReference type="InterPro" id="IPR041872">
    <property type="entry name" value="Anticodon_Met"/>
</dbReference>
<dbReference type="PANTHER" id="PTHR43326:SF1">
    <property type="entry name" value="METHIONINE--TRNA LIGASE, MITOCHONDRIAL"/>
    <property type="match status" value="1"/>
</dbReference>
<dbReference type="Pfam" id="PF19303">
    <property type="entry name" value="Anticodon_3"/>
    <property type="match status" value="1"/>
</dbReference>
<accession>A0ABY4WJ58</accession>
<dbReference type="Gene3D" id="2.40.50.140">
    <property type="entry name" value="Nucleic acid-binding proteins"/>
    <property type="match status" value="1"/>
</dbReference>
<dbReference type="PRINTS" id="PR01041">
    <property type="entry name" value="TRNASYNTHMET"/>
</dbReference>
<dbReference type="NCBIfam" id="TIGR00399">
    <property type="entry name" value="metG_C_term"/>
    <property type="match status" value="1"/>
</dbReference>
<evidence type="ECO:0000256" key="14">
    <source>
        <dbReference type="RuleBase" id="RU363039"/>
    </source>
</evidence>
<evidence type="ECO:0000313" key="17">
    <source>
        <dbReference type="EMBL" id="USG65890.1"/>
    </source>
</evidence>
<dbReference type="InterPro" id="IPR004495">
    <property type="entry name" value="Met-tRNA-synth_bsu_C"/>
</dbReference>
<proteinExistence type="inferred from homology"/>
<evidence type="ECO:0000256" key="9">
    <source>
        <dbReference type="ARBA" id="ARBA00022884"/>
    </source>
</evidence>
<dbReference type="RefSeq" id="WP_251872976.1">
    <property type="nucleotide sequence ID" value="NZ_CP098755.1"/>
</dbReference>
<keyword evidence="8 13" id="KW-0067">ATP-binding</keyword>
<comment type="subunit">
    <text evidence="3 13">Homodimer.</text>
</comment>
<dbReference type="InterPro" id="IPR009080">
    <property type="entry name" value="tRNAsynth_Ia_anticodon-bd"/>
</dbReference>
<dbReference type="PROSITE" id="PS00178">
    <property type="entry name" value="AA_TRNA_LIGASE_I"/>
    <property type="match status" value="1"/>
</dbReference>
<feature type="binding site" evidence="13">
    <location>
        <position position="147"/>
    </location>
    <ligand>
        <name>Zn(2+)</name>
        <dbReference type="ChEBI" id="CHEBI:29105"/>
    </ligand>
</feature>
<dbReference type="NCBIfam" id="NF008900">
    <property type="entry name" value="PRK12267.1"/>
    <property type="match status" value="1"/>
</dbReference>
<reference evidence="17" key="1">
    <citation type="submission" date="2022-06" db="EMBL/GenBank/DDBJ databases">
        <title>Genome sequencing of Brevibacillus sp. BB3-R1.</title>
        <authorList>
            <person name="Heo J."/>
            <person name="Lee D."/>
            <person name="Won M."/>
            <person name="Han B.-H."/>
            <person name="Hong S.-B."/>
            <person name="Kwon S.-W."/>
        </authorList>
    </citation>
    <scope>NUCLEOTIDE SEQUENCE</scope>
    <source>
        <strain evidence="17">BB3-R1</strain>
    </source>
</reference>
<dbReference type="GO" id="GO:0004825">
    <property type="term" value="F:methionine-tRNA ligase activity"/>
    <property type="evidence" value="ECO:0007669"/>
    <property type="project" value="UniProtKB-EC"/>
</dbReference>